<feature type="transmembrane region" description="Helical" evidence="1">
    <location>
        <begin position="66"/>
        <end position="88"/>
    </location>
</feature>
<sequence>MTGENAKRIKDVLIGILVIIGVLAVLPALVTLIMTVFSGLITGFSFAYIAIVEMMKYWSVNIWTSFFYLGLLIAEIGLLIIIIPLIIWDVKWLIKAVKWVISVIKQRLGGK</sequence>
<protein>
    <submittedName>
        <fullName evidence="2">Uncharacterized protein</fullName>
    </submittedName>
</protein>
<keyword evidence="1" id="KW-0472">Membrane</keyword>
<dbReference type="RefSeq" id="WP_191683614.1">
    <property type="nucleotide sequence ID" value="NZ_JACSQW010000001.1"/>
</dbReference>
<feature type="transmembrane region" description="Helical" evidence="1">
    <location>
        <begin position="36"/>
        <end position="54"/>
    </location>
</feature>
<accession>A0ABR8PA83</accession>
<feature type="transmembrane region" description="Helical" evidence="1">
    <location>
        <begin position="12"/>
        <end position="30"/>
    </location>
</feature>
<dbReference type="Proteomes" id="UP000616837">
    <property type="component" value="Unassembled WGS sequence"/>
</dbReference>
<organism evidence="2 3">
    <name type="scientific">Limosilactobacillus avistercoris</name>
    <dbReference type="NCBI Taxonomy" id="2762243"/>
    <lineage>
        <taxon>Bacteria</taxon>
        <taxon>Bacillati</taxon>
        <taxon>Bacillota</taxon>
        <taxon>Bacilli</taxon>
        <taxon>Lactobacillales</taxon>
        <taxon>Lactobacillaceae</taxon>
        <taxon>Limosilactobacillus</taxon>
    </lineage>
</organism>
<evidence type="ECO:0000313" key="2">
    <source>
        <dbReference type="EMBL" id="MBD7894209.1"/>
    </source>
</evidence>
<keyword evidence="3" id="KW-1185">Reference proteome</keyword>
<gene>
    <name evidence="2" type="ORF">H9564_00385</name>
</gene>
<reference evidence="2 3" key="1">
    <citation type="submission" date="2020-08" db="EMBL/GenBank/DDBJ databases">
        <title>A Genomic Blueprint of the Chicken Gut Microbiome.</title>
        <authorList>
            <person name="Gilroy R."/>
            <person name="Ravi A."/>
            <person name="Getino M."/>
            <person name="Pursley I."/>
            <person name="Horton D.L."/>
            <person name="Alikhan N.-F."/>
            <person name="Baker D."/>
            <person name="Gharbi K."/>
            <person name="Hall N."/>
            <person name="Watson M."/>
            <person name="Adriaenssens E.M."/>
            <person name="Foster-Nyarko E."/>
            <person name="Jarju S."/>
            <person name="Secka A."/>
            <person name="Antonio M."/>
            <person name="Oren A."/>
            <person name="Chaudhuri R."/>
            <person name="La Ragione R.M."/>
            <person name="Hildebrand F."/>
            <person name="Pallen M.J."/>
        </authorList>
    </citation>
    <scope>NUCLEOTIDE SEQUENCE [LARGE SCALE GENOMIC DNA]</scope>
    <source>
        <strain evidence="2 3">Sa3CUN2</strain>
    </source>
</reference>
<proteinExistence type="predicted"/>
<comment type="caution">
    <text evidence="2">The sequence shown here is derived from an EMBL/GenBank/DDBJ whole genome shotgun (WGS) entry which is preliminary data.</text>
</comment>
<keyword evidence="1" id="KW-1133">Transmembrane helix</keyword>
<keyword evidence="1" id="KW-0812">Transmembrane</keyword>
<evidence type="ECO:0000313" key="3">
    <source>
        <dbReference type="Proteomes" id="UP000616837"/>
    </source>
</evidence>
<name>A0ABR8PA83_9LACO</name>
<dbReference type="EMBL" id="JACSQW010000001">
    <property type="protein sequence ID" value="MBD7894209.1"/>
    <property type="molecule type" value="Genomic_DNA"/>
</dbReference>
<evidence type="ECO:0000256" key="1">
    <source>
        <dbReference type="SAM" id="Phobius"/>
    </source>
</evidence>